<proteinExistence type="predicted"/>
<name>K5D9I6_RHOBT</name>
<keyword evidence="1" id="KW-1133">Transmembrane helix</keyword>
<evidence type="ECO:0000313" key="2">
    <source>
        <dbReference type="EMBL" id="EKJ99463.1"/>
    </source>
</evidence>
<evidence type="ECO:0000313" key="3">
    <source>
        <dbReference type="Proteomes" id="UP000007993"/>
    </source>
</evidence>
<dbReference type="AlphaFoldDB" id="K5D9I6"/>
<evidence type="ECO:0000256" key="1">
    <source>
        <dbReference type="SAM" id="Phobius"/>
    </source>
</evidence>
<keyword evidence="1" id="KW-0472">Membrane</keyword>
<comment type="caution">
    <text evidence="2">The sequence shown here is derived from an EMBL/GenBank/DDBJ whole genome shotgun (WGS) entry which is preliminary data.</text>
</comment>
<gene>
    <name evidence="2" type="ORF">RBSH_05218</name>
</gene>
<reference evidence="2 3" key="1">
    <citation type="journal article" date="2013" name="Mar. Genomics">
        <title>Expression of sulfatases in Rhodopirellula baltica and the diversity of sulfatases in the genus Rhodopirellula.</title>
        <authorList>
            <person name="Wegner C.E."/>
            <person name="Richter-Heitmann T."/>
            <person name="Klindworth A."/>
            <person name="Klockow C."/>
            <person name="Richter M."/>
            <person name="Achstetter T."/>
            <person name="Glockner F.O."/>
            <person name="Harder J."/>
        </authorList>
    </citation>
    <scope>NUCLEOTIDE SEQUENCE [LARGE SCALE GENOMIC DNA]</scope>
    <source>
        <strain evidence="2 3">SH28</strain>
    </source>
</reference>
<dbReference type="EMBL" id="AMCW01000145">
    <property type="protein sequence ID" value="EKJ99463.1"/>
    <property type="molecule type" value="Genomic_DNA"/>
</dbReference>
<keyword evidence="1" id="KW-0812">Transmembrane</keyword>
<accession>K5D9I6</accession>
<dbReference type="PATRIC" id="fig|993517.3.peg.5649"/>
<organism evidence="2 3">
    <name type="scientific">Rhodopirellula baltica SH28</name>
    <dbReference type="NCBI Taxonomy" id="993517"/>
    <lineage>
        <taxon>Bacteria</taxon>
        <taxon>Pseudomonadati</taxon>
        <taxon>Planctomycetota</taxon>
        <taxon>Planctomycetia</taxon>
        <taxon>Pirellulales</taxon>
        <taxon>Pirellulaceae</taxon>
        <taxon>Rhodopirellula</taxon>
    </lineage>
</organism>
<protein>
    <submittedName>
        <fullName evidence="2">Uncharacterized protein</fullName>
    </submittedName>
</protein>
<sequence length="53" mass="5708">MFLLAGPNAQGIGIILLGALVGAFIACGIFVSGTRRYSMQNERLKRTDLNPIE</sequence>
<dbReference type="Proteomes" id="UP000007993">
    <property type="component" value="Unassembled WGS sequence"/>
</dbReference>
<feature type="transmembrane region" description="Helical" evidence="1">
    <location>
        <begin position="12"/>
        <end position="33"/>
    </location>
</feature>